<keyword evidence="5 17" id="KW-0732">Signal</keyword>
<feature type="disulfide bond" evidence="13">
    <location>
        <begin position="332"/>
        <end position="381"/>
    </location>
</feature>
<dbReference type="Pfam" id="PF00026">
    <property type="entry name" value="Asp"/>
    <property type="match status" value="1"/>
</dbReference>
<dbReference type="PANTHER" id="PTHR47965:SF40">
    <property type="entry name" value="BETA-SECRETASE 2"/>
    <property type="match status" value="1"/>
</dbReference>
<keyword evidence="19" id="KW-1185">Reference proteome</keyword>
<dbReference type="KEGG" id="gsh:117359782"/>
<dbReference type="FunFam" id="2.40.70.10:FF:000007">
    <property type="entry name" value="Beta-secretase 1"/>
    <property type="match status" value="1"/>
</dbReference>
<dbReference type="PROSITE" id="PS51767">
    <property type="entry name" value="PEPTIDASE_A1"/>
    <property type="match status" value="1"/>
</dbReference>
<evidence type="ECO:0000256" key="7">
    <source>
        <dbReference type="ARBA" id="ARBA00022801"/>
    </source>
</evidence>
<dbReference type="AlphaFoldDB" id="A0A6P8QPC4"/>
<dbReference type="FunCoup" id="A0A6P8QPC4">
    <property type="interactions" value="651"/>
</dbReference>
<feature type="glycosylation site" description="N-linked (GlcNAc...) asparagine" evidence="14">
    <location>
        <position position="354"/>
    </location>
</feature>
<dbReference type="InterPro" id="IPR033121">
    <property type="entry name" value="PEPTIDASE_A1"/>
</dbReference>
<dbReference type="InterPro" id="IPR009121">
    <property type="entry name" value="BACE2"/>
</dbReference>
<gene>
    <name evidence="20" type="primary">BACE2</name>
</gene>
<evidence type="ECO:0000256" key="3">
    <source>
        <dbReference type="ARBA" id="ARBA00022670"/>
    </source>
</evidence>
<dbReference type="GO" id="GO:0050435">
    <property type="term" value="P:amyloid-beta metabolic process"/>
    <property type="evidence" value="ECO:0007669"/>
    <property type="project" value="TreeGrafter"/>
</dbReference>
<dbReference type="PRINTS" id="PR01815">
    <property type="entry name" value="BACEFAMILY"/>
</dbReference>
<keyword evidence="9 16" id="KW-0472">Membrane</keyword>
<evidence type="ECO:0000256" key="13">
    <source>
        <dbReference type="PIRSR" id="PIRSR609121-2"/>
    </source>
</evidence>
<accession>A0A6P8QPC4</accession>
<dbReference type="GO" id="GO:0005768">
    <property type="term" value="C:endosome"/>
    <property type="evidence" value="ECO:0007669"/>
    <property type="project" value="TreeGrafter"/>
</dbReference>
<feature type="disulfide bond" evidence="13">
    <location>
        <begin position="280"/>
        <end position="445"/>
    </location>
</feature>
<feature type="transmembrane region" description="Helical" evidence="16">
    <location>
        <begin position="455"/>
        <end position="480"/>
    </location>
</feature>
<dbReference type="PRINTS" id="PR00792">
    <property type="entry name" value="PEPSIN"/>
</dbReference>
<keyword evidence="11 13" id="KW-1015">Disulfide bond</keyword>
<dbReference type="GO" id="GO:0005886">
    <property type="term" value="C:plasma membrane"/>
    <property type="evidence" value="ECO:0007669"/>
    <property type="project" value="TreeGrafter"/>
</dbReference>
<feature type="disulfide bond" evidence="13">
    <location>
        <begin position="221"/>
        <end position="421"/>
    </location>
</feature>
<dbReference type="InterPro" id="IPR001969">
    <property type="entry name" value="Aspartic_peptidase_AS"/>
</dbReference>
<dbReference type="PROSITE" id="PS51257">
    <property type="entry name" value="PROKAR_LIPOPROTEIN"/>
    <property type="match status" value="1"/>
</dbReference>
<keyword evidence="3 15" id="KW-0645">Protease</keyword>
<evidence type="ECO:0000256" key="9">
    <source>
        <dbReference type="ARBA" id="ARBA00023136"/>
    </source>
</evidence>
<feature type="domain" description="Peptidase A1" evidence="18">
    <location>
        <begin position="80"/>
        <end position="417"/>
    </location>
</feature>
<feature type="signal peptide" evidence="17">
    <location>
        <begin position="1"/>
        <end position="20"/>
    </location>
</feature>
<dbReference type="GO" id="GO:0006509">
    <property type="term" value="P:membrane protein ectodomain proteolysis"/>
    <property type="evidence" value="ECO:0007669"/>
    <property type="project" value="TreeGrafter"/>
</dbReference>
<evidence type="ECO:0000313" key="20">
    <source>
        <dbReference type="RefSeq" id="XP_033798904.1"/>
    </source>
</evidence>
<dbReference type="PRINTS" id="PR01817">
    <property type="entry name" value="BACE2"/>
</dbReference>
<comment type="subcellular location">
    <subcellularLocation>
        <location evidence="1">Membrane</location>
        <topology evidence="1">Single-pass type I membrane protein</topology>
    </subcellularLocation>
</comment>
<evidence type="ECO:0000256" key="8">
    <source>
        <dbReference type="ARBA" id="ARBA00022989"/>
    </source>
</evidence>
<evidence type="ECO:0000256" key="17">
    <source>
        <dbReference type="SAM" id="SignalP"/>
    </source>
</evidence>
<keyword evidence="8 16" id="KW-1133">Transmembrane helix</keyword>
<evidence type="ECO:0000256" key="2">
    <source>
        <dbReference type="ARBA" id="ARBA00007447"/>
    </source>
</evidence>
<evidence type="ECO:0000256" key="1">
    <source>
        <dbReference type="ARBA" id="ARBA00004479"/>
    </source>
</evidence>
<keyword evidence="7 15" id="KW-0378">Hydrolase</keyword>
<dbReference type="PROSITE" id="PS00141">
    <property type="entry name" value="ASP_PROTEASE"/>
    <property type="match status" value="1"/>
</dbReference>
<dbReference type="InterPro" id="IPR009119">
    <property type="entry name" value="BACE"/>
</dbReference>
<proteinExistence type="inferred from homology"/>
<name>A0A6P8QPC4_GEOSA</name>
<evidence type="ECO:0000256" key="12">
    <source>
        <dbReference type="PIRSR" id="PIRSR601461-1"/>
    </source>
</evidence>
<keyword evidence="10" id="KW-0865">Zymogen</keyword>
<sequence>MKLPWTFSYFLILMGTGCDSQIVLPLNMSSAMVKTPRKIKPVNSSQQQELGGLSLALEPGAKINFLTMVDNLQGNSGRGYYLEMLIGTPPQKLNVLVDTGSSNFAVAGAPDPDITTYFDTTKSSTYYSLDIDVSVRYAQGSWEGVLGMDVITVHKGLVDNITINIATILESEDFFVQGTNWQGILGLAYNTLSKPSSSVETFFDSLVRQENIPNIFSLQMCGVGQLVTGSGTNKGSLVLGGIEPSLYTGEIWYTPIKEEWYYQVEVLKLEVGGQNLNLDCTVYNTDKAIVDSGTTLLRLPPKVFDAVVNAIIYLSLIEDFTNGFWTGSELACWHKPETPWSYFPDLSIYLRDVNTSRSFRLTIQPQMYLHHMLTVEENLECYRFGISSSSNALIIGATIMEGFYVIFDRDEKKVGFAVSSCAEVSGSLVSAISGPFTTKDVSGNCISTNPFREPILWIICYALMSVCGLILLTLILLLLLPQRQSIEVVNDASSLVRHRWK</sequence>
<comment type="similarity">
    <text evidence="2 15">Belongs to the peptidase A1 family.</text>
</comment>
<dbReference type="FunFam" id="2.40.70.10:FF:000003">
    <property type="entry name" value="Beta-secretase 1"/>
    <property type="match status" value="1"/>
</dbReference>
<dbReference type="PANTHER" id="PTHR47965">
    <property type="entry name" value="ASPARTYL PROTEASE-RELATED"/>
    <property type="match status" value="1"/>
</dbReference>
<evidence type="ECO:0000256" key="6">
    <source>
        <dbReference type="ARBA" id="ARBA00022750"/>
    </source>
</evidence>
<evidence type="ECO:0000256" key="10">
    <source>
        <dbReference type="ARBA" id="ARBA00023145"/>
    </source>
</evidence>
<dbReference type="GO" id="GO:0004190">
    <property type="term" value="F:aspartic-type endopeptidase activity"/>
    <property type="evidence" value="ECO:0007669"/>
    <property type="project" value="UniProtKB-KW"/>
</dbReference>
<evidence type="ECO:0000256" key="4">
    <source>
        <dbReference type="ARBA" id="ARBA00022692"/>
    </source>
</evidence>
<evidence type="ECO:0000256" key="5">
    <source>
        <dbReference type="ARBA" id="ARBA00022729"/>
    </source>
</evidence>
<dbReference type="OrthoDB" id="2747330at2759"/>
<evidence type="ECO:0000256" key="11">
    <source>
        <dbReference type="ARBA" id="ARBA00023157"/>
    </source>
</evidence>
<evidence type="ECO:0000256" key="14">
    <source>
        <dbReference type="PIRSR" id="PIRSR609121-3"/>
    </source>
</evidence>
<dbReference type="Proteomes" id="UP000515159">
    <property type="component" value="Chromosome 4"/>
</dbReference>
<evidence type="ECO:0000259" key="18">
    <source>
        <dbReference type="PROSITE" id="PS51767"/>
    </source>
</evidence>
<dbReference type="CTD" id="25825"/>
<feature type="active site" evidence="12">
    <location>
        <position position="291"/>
    </location>
</feature>
<evidence type="ECO:0000313" key="19">
    <source>
        <dbReference type="Proteomes" id="UP000515159"/>
    </source>
</evidence>
<protein>
    <submittedName>
        <fullName evidence="20">Beta-secretase 2</fullName>
    </submittedName>
</protein>
<feature type="chain" id="PRO_5028340823" evidence="17">
    <location>
        <begin position="21"/>
        <end position="501"/>
    </location>
</feature>
<keyword evidence="6 15" id="KW-0064">Aspartyl protease</keyword>
<dbReference type="RefSeq" id="XP_033798904.1">
    <property type="nucleotide sequence ID" value="XM_033943013.1"/>
</dbReference>
<feature type="active site" evidence="12">
    <location>
        <position position="98"/>
    </location>
</feature>
<evidence type="ECO:0000256" key="16">
    <source>
        <dbReference type="SAM" id="Phobius"/>
    </source>
</evidence>
<dbReference type="GeneID" id="117359782"/>
<evidence type="ECO:0000256" key="15">
    <source>
        <dbReference type="RuleBase" id="RU000454"/>
    </source>
</evidence>
<organism evidence="19 20">
    <name type="scientific">Geotrypetes seraphini</name>
    <name type="common">Gaboon caecilian</name>
    <name type="synonym">Caecilia seraphini</name>
    <dbReference type="NCBI Taxonomy" id="260995"/>
    <lineage>
        <taxon>Eukaryota</taxon>
        <taxon>Metazoa</taxon>
        <taxon>Chordata</taxon>
        <taxon>Craniata</taxon>
        <taxon>Vertebrata</taxon>
        <taxon>Euteleostomi</taxon>
        <taxon>Amphibia</taxon>
        <taxon>Gymnophiona</taxon>
        <taxon>Geotrypetes</taxon>
    </lineage>
</organism>
<dbReference type="InterPro" id="IPR021109">
    <property type="entry name" value="Peptidase_aspartic_dom_sf"/>
</dbReference>
<keyword evidence="14" id="KW-0325">Glycoprotein</keyword>
<dbReference type="Gene3D" id="2.40.70.10">
    <property type="entry name" value="Acid Proteases"/>
    <property type="match status" value="2"/>
</dbReference>
<dbReference type="InterPro" id="IPR001461">
    <property type="entry name" value="Aspartic_peptidase_A1"/>
</dbReference>
<reference evidence="20" key="1">
    <citation type="submission" date="2025-08" db="UniProtKB">
        <authorList>
            <consortium name="RefSeq"/>
        </authorList>
    </citation>
    <scope>IDENTIFICATION</scope>
</reference>
<keyword evidence="4 16" id="KW-0812">Transmembrane</keyword>
<dbReference type="InParanoid" id="A0A6P8QPC4"/>
<dbReference type="GO" id="GO:0005802">
    <property type="term" value="C:trans-Golgi network"/>
    <property type="evidence" value="ECO:0007669"/>
    <property type="project" value="TreeGrafter"/>
</dbReference>
<dbReference type="SUPFAM" id="SSF50630">
    <property type="entry name" value="Acid proteases"/>
    <property type="match status" value="1"/>
</dbReference>